<evidence type="ECO:0000313" key="9">
    <source>
        <dbReference type="EMBL" id="AIL46745.1"/>
    </source>
</evidence>
<keyword evidence="7" id="KW-0255">Endonuclease</keyword>
<dbReference type="HOGENOM" id="CLU_104572_1_0_10"/>
<feature type="active site" description="Proton donor" evidence="8">
    <location>
        <position position="151"/>
    </location>
</feature>
<dbReference type="GO" id="GO:0003723">
    <property type="term" value="F:RNA binding"/>
    <property type="evidence" value="ECO:0007669"/>
    <property type="project" value="UniProtKB-UniRule"/>
</dbReference>
<comment type="similarity">
    <text evidence="2 7">Belongs to the ribonuclease N1/T1 family.</text>
</comment>
<dbReference type="PIRSF" id="PIRSF001013">
    <property type="entry name" value="Barnase"/>
    <property type="match status" value="1"/>
</dbReference>
<dbReference type="GO" id="GO:0016787">
    <property type="term" value="F:hydrolase activity"/>
    <property type="evidence" value="ECO:0007669"/>
    <property type="project" value="UniProtKB-KW"/>
</dbReference>
<dbReference type="InterPro" id="IPR001887">
    <property type="entry name" value="Barnase"/>
</dbReference>
<dbReference type="AlphaFoldDB" id="A0A077EMH4"/>
<keyword evidence="7" id="KW-0732">Signal</keyword>
<dbReference type="EC" id="3.1.27.-" evidence="7"/>
<proteinExistence type="inferred from homology"/>
<dbReference type="Pfam" id="PF00545">
    <property type="entry name" value="Ribonuclease"/>
    <property type="match status" value="1"/>
</dbReference>
<protein>
    <recommendedName>
        <fullName evidence="3 7">Ribonuclease</fullName>
        <ecNumber evidence="7">3.1.27.-</ecNumber>
    </recommendedName>
</protein>
<evidence type="ECO:0000256" key="8">
    <source>
        <dbReference type="PIRSR" id="PIRSR001013-1"/>
    </source>
</evidence>
<evidence type="ECO:0000256" key="1">
    <source>
        <dbReference type="ARBA" id="ARBA00004613"/>
    </source>
</evidence>
<feature type="active site" description="Proton acceptor" evidence="8">
    <location>
        <position position="122"/>
    </location>
</feature>
<evidence type="ECO:0000256" key="3">
    <source>
        <dbReference type="ARBA" id="ARBA00022214"/>
    </source>
</evidence>
<evidence type="ECO:0000256" key="4">
    <source>
        <dbReference type="ARBA" id="ARBA00022525"/>
    </source>
</evidence>
<dbReference type="PRINTS" id="PR00117">
    <property type="entry name" value="BARNASE"/>
</dbReference>
<dbReference type="eggNOG" id="COG4290">
    <property type="taxonomic scope" value="Bacteria"/>
</dbReference>
<dbReference type="RefSeq" id="WP_024565727.1">
    <property type="nucleotide sequence ID" value="NZ_CP007547.1"/>
</dbReference>
<dbReference type="GO" id="GO:0005576">
    <property type="term" value="C:extracellular region"/>
    <property type="evidence" value="ECO:0007669"/>
    <property type="project" value="UniProtKB-SubCell"/>
</dbReference>
<dbReference type="InterPro" id="IPR000026">
    <property type="entry name" value="N1-like"/>
</dbReference>
<dbReference type="KEGG" id="eao:BD94_2970"/>
<dbReference type="InterPro" id="IPR016191">
    <property type="entry name" value="Ribonuclease/ribotoxin"/>
</dbReference>
<name>A0A077EMH4_9FLAO</name>
<dbReference type="SUPFAM" id="SSF53933">
    <property type="entry name" value="Microbial ribonucleases"/>
    <property type="match status" value="1"/>
</dbReference>
<feature type="signal peptide" evidence="7">
    <location>
        <begin position="1"/>
        <end position="21"/>
    </location>
</feature>
<keyword evidence="4 7" id="KW-0964">Secreted</keyword>
<reference evidence="9" key="2">
    <citation type="journal article" date="2015" name="Genome Biol. Evol.">
        <title>Complete Genome Sequence and Transcriptomic Analysis of the Novel Pathogen Elizabethkingia anophelis in Response to Oxidative Stress.</title>
        <authorList>
            <person name="Li Y."/>
            <person name="Liu Y."/>
            <person name="Chew S.C."/>
            <person name="Tay M."/>
            <person name="Salido M.M."/>
            <person name="Teo J."/>
            <person name="Lauro F.M."/>
            <person name="Givskov M."/>
            <person name="Yang L."/>
        </authorList>
    </citation>
    <scope>NUCLEOTIDE SEQUENCE</scope>
    <source>
        <strain evidence="9">NUHP1</strain>
    </source>
</reference>
<dbReference type="EMBL" id="CP007547">
    <property type="protein sequence ID" value="AIL46745.1"/>
    <property type="molecule type" value="Genomic_DNA"/>
</dbReference>
<keyword evidence="5 7" id="KW-0540">Nuclease</keyword>
<keyword evidence="6 7" id="KW-0378">Hydrolase</keyword>
<dbReference type="GO" id="GO:0004521">
    <property type="term" value="F:RNA endonuclease activity"/>
    <property type="evidence" value="ECO:0007669"/>
    <property type="project" value="UniProtKB-UniRule"/>
</dbReference>
<evidence type="ECO:0000256" key="7">
    <source>
        <dbReference type="PIRNR" id="PIRNR001013"/>
    </source>
</evidence>
<dbReference type="PROSITE" id="PS51257">
    <property type="entry name" value="PROKAR_LIPOPROTEIN"/>
    <property type="match status" value="1"/>
</dbReference>
<evidence type="ECO:0000256" key="6">
    <source>
        <dbReference type="ARBA" id="ARBA00022801"/>
    </source>
</evidence>
<reference evidence="9" key="1">
    <citation type="journal article" date="2013" name="Lancet">
        <title>First case of E anophelis outbreak in an intensive-care unit.</title>
        <authorList>
            <person name="Teo J."/>
            <person name="Tan S.Y."/>
            <person name="Tay M."/>
            <person name="Ding Y."/>
            <person name="Kjelleberg S."/>
            <person name="Givskov M."/>
            <person name="Lin R.T."/>
            <person name="Yang L."/>
        </authorList>
    </citation>
    <scope>NUCLEOTIDE SEQUENCE [LARGE SCALE GENOMIC DNA]</scope>
    <source>
        <strain evidence="9">NUHP1</strain>
    </source>
</reference>
<gene>
    <name evidence="9" type="ORF">BD94_2970</name>
</gene>
<evidence type="ECO:0000256" key="2">
    <source>
        <dbReference type="ARBA" id="ARBA00009006"/>
    </source>
</evidence>
<sequence>MKAKFLFIAILAIFTIFTGCSNDDSRADLNASTVALSTEAKAQIAAASDIYQLTNEDVVVDYVKNNKKLPNYYVTKSVAQKAGWVASKGNLCTVLPGKAIGGDVFGNREGLLPKKTGRTYYEADLNYNCGNRNADRLIMSSDGLVYVTKDHYQTFTQK</sequence>
<dbReference type="Proteomes" id="UP000028933">
    <property type="component" value="Chromosome"/>
</dbReference>
<accession>A0A077EMH4</accession>
<evidence type="ECO:0000256" key="5">
    <source>
        <dbReference type="ARBA" id="ARBA00022722"/>
    </source>
</evidence>
<organism evidence="9 10">
    <name type="scientific">Elizabethkingia anophelis NUHP1</name>
    <dbReference type="NCBI Taxonomy" id="1338011"/>
    <lineage>
        <taxon>Bacteria</taxon>
        <taxon>Pseudomonadati</taxon>
        <taxon>Bacteroidota</taxon>
        <taxon>Flavobacteriia</taxon>
        <taxon>Flavobacteriales</taxon>
        <taxon>Weeksellaceae</taxon>
        <taxon>Elizabethkingia</taxon>
    </lineage>
</organism>
<dbReference type="STRING" id="1338011.BD94_2970"/>
<evidence type="ECO:0000313" key="10">
    <source>
        <dbReference type="Proteomes" id="UP000028933"/>
    </source>
</evidence>
<comment type="subcellular location">
    <subcellularLocation>
        <location evidence="1 7">Secreted</location>
    </subcellularLocation>
</comment>
<feature type="chain" id="PRO_5008815311" description="Ribonuclease" evidence="7">
    <location>
        <begin position="22"/>
        <end position="158"/>
    </location>
</feature>
<dbReference type="Gene3D" id="3.10.450.30">
    <property type="entry name" value="Microbial ribonucleases"/>
    <property type="match status" value="1"/>
</dbReference>